<dbReference type="Gene3D" id="3.40.30.10">
    <property type="entry name" value="Glutaredoxin"/>
    <property type="match status" value="1"/>
</dbReference>
<evidence type="ECO:0000313" key="3">
    <source>
        <dbReference type="Proteomes" id="UP001321861"/>
    </source>
</evidence>
<evidence type="ECO:0000313" key="2">
    <source>
        <dbReference type="EMBL" id="BDR57863.1"/>
    </source>
</evidence>
<dbReference type="InterPro" id="IPR036249">
    <property type="entry name" value="Thioredoxin-like_sf"/>
</dbReference>
<sequence>MRKSILLIAGAALLFTGCQNTQKTSEQPQTKVETKGEITAANFEEKIQKIDKALVIAGDPKNDEFKKAYDELKPIAKELKVDLHTVDVSGKDNAELRKKYALDGPSDVMIVKEGTVSKLGGGKGLPPKSTLKQILDQEIPQEVKDQMKKARESSKK</sequence>
<accession>A0AAU9DRQ3</accession>
<dbReference type="KEGG" id="xap:XA3_03040"/>
<feature type="compositionally biased region" description="Basic and acidic residues" evidence="1">
    <location>
        <begin position="141"/>
        <end position="156"/>
    </location>
</feature>
<name>A0AAU9DRQ3_9LACO</name>
<dbReference type="SUPFAM" id="SSF52833">
    <property type="entry name" value="Thioredoxin-like"/>
    <property type="match status" value="1"/>
</dbReference>
<dbReference type="AlphaFoldDB" id="A0AAU9DRQ3"/>
<evidence type="ECO:0000256" key="1">
    <source>
        <dbReference type="SAM" id="MobiDB-lite"/>
    </source>
</evidence>
<organism evidence="2 3">
    <name type="scientific">Xylocopilactobacillus apicola</name>
    <dbReference type="NCBI Taxonomy" id="2932184"/>
    <lineage>
        <taxon>Bacteria</taxon>
        <taxon>Bacillati</taxon>
        <taxon>Bacillota</taxon>
        <taxon>Bacilli</taxon>
        <taxon>Lactobacillales</taxon>
        <taxon>Lactobacillaceae</taxon>
        <taxon>Xylocopilactobacillus</taxon>
    </lineage>
</organism>
<dbReference type="Proteomes" id="UP001321861">
    <property type="component" value="Chromosome"/>
</dbReference>
<reference evidence="2 3" key="1">
    <citation type="journal article" date="2023" name="Microbiol. Spectr.">
        <title>Symbiosis of Carpenter Bees with Uncharacterized Lactic Acid Bacteria Showing NAD Auxotrophy.</title>
        <authorList>
            <person name="Kawasaki S."/>
            <person name="Ozawa K."/>
            <person name="Mori T."/>
            <person name="Yamamoto A."/>
            <person name="Ito M."/>
            <person name="Ohkuma M."/>
            <person name="Sakamoto M."/>
            <person name="Matsutani M."/>
        </authorList>
    </citation>
    <scope>NUCLEOTIDE SEQUENCE [LARGE SCALE GENOMIC DNA]</scope>
    <source>
        <strain evidence="2 3">XA3</strain>
    </source>
</reference>
<evidence type="ECO:0008006" key="4">
    <source>
        <dbReference type="Google" id="ProtNLM"/>
    </source>
</evidence>
<feature type="region of interest" description="Disordered" evidence="1">
    <location>
        <begin position="118"/>
        <end position="156"/>
    </location>
</feature>
<gene>
    <name evidence="2" type="ORF">XA3_03040</name>
</gene>
<dbReference type="EMBL" id="AP026802">
    <property type="protein sequence ID" value="BDR57863.1"/>
    <property type="molecule type" value="Genomic_DNA"/>
</dbReference>
<proteinExistence type="predicted"/>
<protein>
    <recommendedName>
        <fullName evidence="4">Lipoprotein</fullName>
    </recommendedName>
</protein>
<dbReference type="PROSITE" id="PS51257">
    <property type="entry name" value="PROKAR_LIPOPROTEIN"/>
    <property type="match status" value="1"/>
</dbReference>
<keyword evidence="3" id="KW-1185">Reference proteome</keyword>
<dbReference type="RefSeq" id="WP_317635794.1">
    <property type="nucleotide sequence ID" value="NZ_AP026802.1"/>
</dbReference>